<feature type="transmembrane region" description="Helical" evidence="1">
    <location>
        <begin position="45"/>
        <end position="66"/>
    </location>
</feature>
<protein>
    <recommendedName>
        <fullName evidence="4">MARVEL domain-containing protein</fullName>
    </recommendedName>
</protein>
<dbReference type="AlphaFoldDB" id="A0A0J0XTC2"/>
<dbReference type="RefSeq" id="XP_018280833.1">
    <property type="nucleotide sequence ID" value="XM_018422410.1"/>
</dbReference>
<dbReference type="Proteomes" id="UP000053611">
    <property type="component" value="Unassembled WGS sequence"/>
</dbReference>
<sequence length="203" mass="22321">MACKKASHPLLNFLPSSHPLSPSLPPPHPTVTVTMNERAIRITHGIIFLLVFLVGIITLGISGYLVGYYNKNGYPPQHNAAYRDRIRITLVASVWTCVFALFLGIGFQVAGHSLFMGILTHLIPMSIAFLLYLIGVSSLTALISKVSCDDPRQDFAKCQSVWSLMGAGWAETILVFIALVFIIGIAFKARAWGGVRRQTMYVD</sequence>
<dbReference type="EMBL" id="KQ087187">
    <property type="protein sequence ID" value="KLT44342.1"/>
    <property type="molecule type" value="Genomic_DNA"/>
</dbReference>
<feature type="transmembrane region" description="Helical" evidence="1">
    <location>
        <begin position="86"/>
        <end position="110"/>
    </location>
</feature>
<reference evidence="2 3" key="1">
    <citation type="submission" date="2015-03" db="EMBL/GenBank/DDBJ databases">
        <title>Genomics and transcriptomics of the oil-accumulating basidiomycete yeast T. oleaginosus allow insights into substrate utilization and the diverse evolutionary trajectories of mating systems in fungi.</title>
        <authorList>
            <consortium name="DOE Joint Genome Institute"/>
            <person name="Kourist R."/>
            <person name="Kracht O."/>
            <person name="Bracharz F."/>
            <person name="Lipzen A."/>
            <person name="Nolan M."/>
            <person name="Ohm R."/>
            <person name="Grigoriev I."/>
            <person name="Sun S."/>
            <person name="Heitman J."/>
            <person name="Bruck T."/>
            <person name="Nowrousian M."/>
        </authorList>
    </citation>
    <scope>NUCLEOTIDE SEQUENCE [LARGE SCALE GENOMIC DNA]</scope>
    <source>
        <strain evidence="2 3">IBC0246</strain>
    </source>
</reference>
<keyword evidence="1" id="KW-0472">Membrane</keyword>
<gene>
    <name evidence="2" type="ORF">CC85DRAFT_283586</name>
</gene>
<accession>A0A0J0XTC2</accession>
<keyword evidence="1" id="KW-1133">Transmembrane helix</keyword>
<dbReference type="OrthoDB" id="2117453at2759"/>
<proteinExistence type="predicted"/>
<organism evidence="2 3">
    <name type="scientific">Cutaneotrichosporon oleaginosum</name>
    <dbReference type="NCBI Taxonomy" id="879819"/>
    <lineage>
        <taxon>Eukaryota</taxon>
        <taxon>Fungi</taxon>
        <taxon>Dikarya</taxon>
        <taxon>Basidiomycota</taxon>
        <taxon>Agaricomycotina</taxon>
        <taxon>Tremellomycetes</taxon>
        <taxon>Trichosporonales</taxon>
        <taxon>Trichosporonaceae</taxon>
        <taxon>Cutaneotrichosporon</taxon>
    </lineage>
</organism>
<feature type="transmembrane region" description="Helical" evidence="1">
    <location>
        <begin position="122"/>
        <end position="144"/>
    </location>
</feature>
<name>A0A0J0XTC2_9TREE</name>
<evidence type="ECO:0008006" key="4">
    <source>
        <dbReference type="Google" id="ProtNLM"/>
    </source>
</evidence>
<evidence type="ECO:0000313" key="2">
    <source>
        <dbReference type="EMBL" id="KLT44342.1"/>
    </source>
</evidence>
<keyword evidence="1" id="KW-0812">Transmembrane</keyword>
<evidence type="ECO:0000256" key="1">
    <source>
        <dbReference type="SAM" id="Phobius"/>
    </source>
</evidence>
<dbReference type="GeneID" id="28983013"/>
<feature type="transmembrane region" description="Helical" evidence="1">
    <location>
        <begin position="164"/>
        <end position="187"/>
    </location>
</feature>
<evidence type="ECO:0000313" key="3">
    <source>
        <dbReference type="Proteomes" id="UP000053611"/>
    </source>
</evidence>
<keyword evidence="3" id="KW-1185">Reference proteome</keyword>